<evidence type="ECO:0000313" key="13">
    <source>
        <dbReference type="EMBL" id="PWD84017.1"/>
    </source>
</evidence>
<dbReference type="Gene3D" id="1.10.10.350">
    <property type="match status" value="1"/>
</dbReference>
<dbReference type="PRINTS" id="PR00987">
    <property type="entry name" value="TRNASYNTHGLU"/>
</dbReference>
<dbReference type="GO" id="GO:0000049">
    <property type="term" value="F:tRNA binding"/>
    <property type="evidence" value="ECO:0007669"/>
    <property type="project" value="InterPro"/>
</dbReference>
<feature type="short sequence motif" description="'HIGH' region" evidence="10">
    <location>
        <begin position="9"/>
        <end position="19"/>
    </location>
</feature>
<evidence type="ECO:0000256" key="5">
    <source>
        <dbReference type="ARBA" id="ARBA00022598"/>
    </source>
</evidence>
<evidence type="ECO:0000256" key="1">
    <source>
        <dbReference type="ARBA" id="ARBA00004496"/>
    </source>
</evidence>
<dbReference type="OrthoDB" id="9807503at2"/>
<feature type="domain" description="Aminoacyl-tRNA synthetase class I anticodon-binding" evidence="12">
    <location>
        <begin position="323"/>
        <end position="469"/>
    </location>
</feature>
<evidence type="ECO:0000256" key="8">
    <source>
        <dbReference type="ARBA" id="ARBA00022917"/>
    </source>
</evidence>
<dbReference type="GO" id="GO:0004818">
    <property type="term" value="F:glutamate-tRNA ligase activity"/>
    <property type="evidence" value="ECO:0007669"/>
    <property type="project" value="UniProtKB-UniRule"/>
</dbReference>
<dbReference type="CDD" id="cd00808">
    <property type="entry name" value="GluRS_core"/>
    <property type="match status" value="1"/>
</dbReference>
<name>A0A2U2ALI9_9GAMM</name>
<dbReference type="InterPro" id="IPR014729">
    <property type="entry name" value="Rossmann-like_a/b/a_fold"/>
</dbReference>
<keyword evidence="8 10" id="KW-0648">Protein biosynthesis</keyword>
<evidence type="ECO:0000256" key="4">
    <source>
        <dbReference type="ARBA" id="ARBA00022490"/>
    </source>
</evidence>
<dbReference type="EC" id="6.1.1.17" evidence="10"/>
<dbReference type="InterPro" id="IPR020751">
    <property type="entry name" value="aa-tRNA-synth_I_codon-bd_sub2"/>
</dbReference>
<dbReference type="Proteomes" id="UP000245059">
    <property type="component" value="Unassembled WGS sequence"/>
</dbReference>
<comment type="caution">
    <text evidence="13">The sequence shown here is derived from an EMBL/GenBank/DDBJ whole genome shotgun (WGS) entry which is preliminary data.</text>
</comment>
<evidence type="ECO:0000313" key="14">
    <source>
        <dbReference type="EMBL" id="PWD90759.1"/>
    </source>
</evidence>
<dbReference type="SUPFAM" id="SSF52374">
    <property type="entry name" value="Nucleotidylyl transferase"/>
    <property type="match status" value="1"/>
</dbReference>
<dbReference type="InterPro" id="IPR045462">
    <property type="entry name" value="aa-tRNA-synth_I_cd-bd"/>
</dbReference>
<dbReference type="PANTHER" id="PTHR43311">
    <property type="entry name" value="GLUTAMATE--TRNA LIGASE"/>
    <property type="match status" value="1"/>
</dbReference>
<dbReference type="PROSITE" id="PS00178">
    <property type="entry name" value="AA_TRNA_LIGASE_I"/>
    <property type="match status" value="1"/>
</dbReference>
<dbReference type="HAMAP" id="MF_00022">
    <property type="entry name" value="Glu_tRNA_synth_type1"/>
    <property type="match status" value="1"/>
</dbReference>
<dbReference type="PANTHER" id="PTHR43311:SF2">
    <property type="entry name" value="GLUTAMATE--TRNA LIGASE, MITOCHONDRIAL-RELATED"/>
    <property type="match status" value="1"/>
</dbReference>
<keyword evidence="4 10" id="KW-0963">Cytoplasm</keyword>
<comment type="subunit">
    <text evidence="3 10">Monomer.</text>
</comment>
<comment type="catalytic activity">
    <reaction evidence="10">
        <text>tRNA(Glu) + L-glutamate + ATP = L-glutamyl-tRNA(Glu) + AMP + diphosphate</text>
        <dbReference type="Rhea" id="RHEA:23540"/>
        <dbReference type="Rhea" id="RHEA-COMP:9663"/>
        <dbReference type="Rhea" id="RHEA-COMP:9680"/>
        <dbReference type="ChEBI" id="CHEBI:29985"/>
        <dbReference type="ChEBI" id="CHEBI:30616"/>
        <dbReference type="ChEBI" id="CHEBI:33019"/>
        <dbReference type="ChEBI" id="CHEBI:78442"/>
        <dbReference type="ChEBI" id="CHEBI:78520"/>
        <dbReference type="ChEBI" id="CHEBI:456215"/>
        <dbReference type="EC" id="6.1.1.17"/>
    </reaction>
</comment>
<comment type="function">
    <text evidence="10">Catalyzes the attachment of glutamate to tRNA(Glu) in a two-step reaction: glutamate is first activated by ATP to form Glu-AMP and then transferred to the acceptor end of tRNA(Glu).</text>
</comment>
<evidence type="ECO:0000256" key="6">
    <source>
        <dbReference type="ARBA" id="ARBA00022741"/>
    </source>
</evidence>
<feature type="short sequence motif" description="'KMSKS' region" evidence="10">
    <location>
        <begin position="241"/>
        <end position="245"/>
    </location>
</feature>
<evidence type="ECO:0000256" key="7">
    <source>
        <dbReference type="ARBA" id="ARBA00022840"/>
    </source>
</evidence>
<dbReference type="NCBIfam" id="TIGR00464">
    <property type="entry name" value="gltX_bact"/>
    <property type="match status" value="1"/>
</dbReference>
<proteinExistence type="inferred from homology"/>
<evidence type="ECO:0000259" key="11">
    <source>
        <dbReference type="Pfam" id="PF00749"/>
    </source>
</evidence>
<feature type="binding site" evidence="10">
    <location>
        <position position="244"/>
    </location>
    <ligand>
        <name>ATP</name>
        <dbReference type="ChEBI" id="CHEBI:30616"/>
    </ligand>
</feature>
<evidence type="ECO:0000256" key="10">
    <source>
        <dbReference type="HAMAP-Rule" id="MF_00022"/>
    </source>
</evidence>
<dbReference type="FunFam" id="3.40.50.620:FF:000007">
    <property type="entry name" value="Glutamate--tRNA ligase"/>
    <property type="match status" value="1"/>
</dbReference>
<dbReference type="Pfam" id="PF19269">
    <property type="entry name" value="Anticodon_2"/>
    <property type="match status" value="1"/>
</dbReference>
<evidence type="ECO:0000313" key="15">
    <source>
        <dbReference type="Proteomes" id="UP000245059"/>
    </source>
</evidence>
<dbReference type="InterPro" id="IPR004527">
    <property type="entry name" value="Glu-tRNA-ligase_bac/mito"/>
</dbReference>
<dbReference type="Gene3D" id="3.40.50.620">
    <property type="entry name" value="HUPs"/>
    <property type="match status" value="1"/>
</dbReference>
<evidence type="ECO:0000256" key="9">
    <source>
        <dbReference type="ARBA" id="ARBA00023146"/>
    </source>
</evidence>
<keyword evidence="6 10" id="KW-0547">Nucleotide-binding</keyword>
<dbReference type="InterPro" id="IPR001412">
    <property type="entry name" value="aa-tRNA-synth_I_CS"/>
</dbReference>
<evidence type="ECO:0000259" key="12">
    <source>
        <dbReference type="Pfam" id="PF19269"/>
    </source>
</evidence>
<reference evidence="15 16" key="2">
    <citation type="submission" date="2018-05" db="EMBL/GenBank/DDBJ databases">
        <title>Ignatzschineria dubaiensis sp. nov., isolated from necrotic foot tissues of dromedaries (Camelus dromedarius) and associated maggots in Dubai, United Arab Emirates.</title>
        <authorList>
            <person name="Tsang C.C."/>
            <person name="Tang J.Y.M."/>
            <person name="Fong J.Y.H."/>
            <person name="Kinne J."/>
            <person name="Lee H.H."/>
            <person name="Joseph M."/>
            <person name="Jose S."/>
            <person name="Schuster R.K."/>
            <person name="Tang Y."/>
            <person name="Sivakumar S."/>
            <person name="Chen J.H.K."/>
            <person name="Teng J.L.L."/>
            <person name="Lau S.K.P."/>
            <person name="Wernery U."/>
            <person name="Woo P.C.Y."/>
        </authorList>
    </citation>
    <scope>NUCLEOTIDE SEQUENCE [LARGE SCALE GENOMIC DNA]</scope>
    <source>
        <strain evidence="15">UAE-HKU57</strain>
        <strain evidence="16">UAE-HKU58</strain>
    </source>
</reference>
<dbReference type="GO" id="GO:0006424">
    <property type="term" value="P:glutamyl-tRNA aminoacylation"/>
    <property type="evidence" value="ECO:0007669"/>
    <property type="project" value="UniProtKB-UniRule"/>
</dbReference>
<dbReference type="GO" id="GO:0005829">
    <property type="term" value="C:cytosol"/>
    <property type="evidence" value="ECO:0007669"/>
    <property type="project" value="TreeGrafter"/>
</dbReference>
<keyword evidence="16" id="KW-1185">Reference proteome</keyword>
<dbReference type="AlphaFoldDB" id="A0A2U2ALI9"/>
<dbReference type="InterPro" id="IPR020058">
    <property type="entry name" value="Glu/Gln-tRNA-synth_Ib_cat-dom"/>
</dbReference>
<accession>A0A2U2ALI9</accession>
<dbReference type="GO" id="GO:0005524">
    <property type="term" value="F:ATP binding"/>
    <property type="evidence" value="ECO:0007669"/>
    <property type="project" value="UniProtKB-UniRule"/>
</dbReference>
<dbReference type="GO" id="GO:0008270">
    <property type="term" value="F:zinc ion binding"/>
    <property type="evidence" value="ECO:0007669"/>
    <property type="project" value="InterPro"/>
</dbReference>
<dbReference type="SUPFAM" id="SSF48163">
    <property type="entry name" value="An anticodon-binding domain of class I aminoacyl-tRNA synthetases"/>
    <property type="match status" value="1"/>
</dbReference>
<dbReference type="InterPro" id="IPR033910">
    <property type="entry name" value="GluRS_core"/>
</dbReference>
<dbReference type="InterPro" id="IPR008925">
    <property type="entry name" value="aa_tRNA-synth_I_cd-bd_sf"/>
</dbReference>
<sequence>MMVKTRFAPSPTGYLHIGGARTALFSHLFALHNKGTTVLRIEDTDLERSTPEAVAAIMESLEWLGFQYDEGPYYQTKRFDRYKEVVAELLEKGHAYYCYCTPEELAEMRAKAEAKKEKPRYDGTWRPEPGKTLPEIPEGVSPVVRFKNPQVGVTSFTDLVHGNLSVQNSELDDLIIARSDGSPTYNFCVVVDDVDMEITHVIRGDDHINNTYRQVNIFKALGKPVPHFAHLAMILGDDGQKLSKRHGAVGVMEYYERGFLPEAVINYLVRLGWSHGDQEIFTFEEMVKYFDLKNVSKSASAFNTSKLLWLNQHYMIEKNPAELGQLLKPFLKKLGIQTETSPEFDNFLTKAVEAHVKRSETLVELAEMIQYLFVDEIEIDEAAKAKQLTSASKPVLEELVRVLSDVTTWEHAELDAAVKAVTKNLEIGMGKVGMPLRTAIVGRTNSPNLDETLYLVGKERTLERLEKAINLID</sequence>
<comment type="subcellular location">
    <subcellularLocation>
        <location evidence="1 10">Cytoplasm</location>
    </subcellularLocation>
</comment>
<dbReference type="Proteomes" id="UP000245217">
    <property type="component" value="Unassembled WGS sequence"/>
</dbReference>
<dbReference type="Pfam" id="PF00749">
    <property type="entry name" value="tRNA-synt_1c"/>
    <property type="match status" value="1"/>
</dbReference>
<dbReference type="InterPro" id="IPR049940">
    <property type="entry name" value="GluQ/Sye"/>
</dbReference>
<dbReference type="EMBL" id="QEWV01000007">
    <property type="protein sequence ID" value="PWD90759.1"/>
    <property type="molecule type" value="Genomic_DNA"/>
</dbReference>
<gene>
    <name evidence="10" type="primary">gltX</name>
    <name evidence="13" type="ORF">DC077_08385</name>
    <name evidence="14" type="ORF">DC078_07785</name>
</gene>
<keyword evidence="7 10" id="KW-0067">ATP-binding</keyword>
<keyword evidence="9 10" id="KW-0030">Aminoacyl-tRNA synthetase</keyword>
<protein>
    <recommendedName>
        <fullName evidence="10">Glutamate--tRNA ligase</fullName>
        <ecNumber evidence="10">6.1.1.17</ecNumber>
    </recommendedName>
    <alternativeName>
        <fullName evidence="10">Glutamyl-tRNA synthetase</fullName>
        <shortName evidence="10">GluRS</shortName>
    </alternativeName>
</protein>
<keyword evidence="5 10" id="KW-0436">Ligase</keyword>
<dbReference type="InterPro" id="IPR000924">
    <property type="entry name" value="Glu/Gln-tRNA-synth"/>
</dbReference>
<evidence type="ECO:0000313" key="16">
    <source>
        <dbReference type="Proteomes" id="UP000245217"/>
    </source>
</evidence>
<reference evidence="13" key="1">
    <citation type="journal article" date="2018" name="Genome Announc.">
        <title>Ignatzschineria cameli sp. nov., isolated from necrotic foot tissue of dromedaries (Camelus dromedarius) and associated maggots (Wohlfahrtia species) in Dubai.</title>
        <authorList>
            <person name="Tsang C.C."/>
            <person name="Tang J.Y."/>
            <person name="Fong J.Y."/>
            <person name="Kinne J."/>
            <person name="Lee H.H."/>
            <person name="Joseph M."/>
            <person name="Jose S."/>
            <person name="Schuster R.K."/>
            <person name="Tang Y."/>
            <person name="Sivakumar S."/>
            <person name="Chen J.H."/>
            <person name="Teng J.L."/>
            <person name="Lau S.K."/>
            <person name="Wernery U."/>
            <person name="Woo P.C."/>
        </authorList>
    </citation>
    <scope>NUCLEOTIDE SEQUENCE</scope>
    <source>
        <strain evidence="13">UAE-HKU57</strain>
        <strain evidence="14">UAE-HKU58</strain>
    </source>
</reference>
<dbReference type="EMBL" id="QEWW01000006">
    <property type="protein sequence ID" value="PWD84017.1"/>
    <property type="molecule type" value="Genomic_DNA"/>
</dbReference>
<feature type="domain" description="Glutamyl/glutaminyl-tRNA synthetase class Ib catalytic" evidence="11">
    <location>
        <begin position="2"/>
        <end position="309"/>
    </location>
</feature>
<comment type="similarity">
    <text evidence="2 10">Belongs to the class-I aminoacyl-tRNA synthetase family. Glutamate--tRNA ligase type 1 subfamily.</text>
</comment>
<comment type="caution">
    <text evidence="10">Lacks conserved residue(s) required for the propagation of feature annotation.</text>
</comment>
<organism evidence="13 15">
    <name type="scientific">Ignatzschineria cameli</name>
    <dbReference type="NCBI Taxonomy" id="2182793"/>
    <lineage>
        <taxon>Bacteria</taxon>
        <taxon>Pseudomonadati</taxon>
        <taxon>Pseudomonadota</taxon>
        <taxon>Gammaproteobacteria</taxon>
        <taxon>Cardiobacteriales</taxon>
        <taxon>Ignatzschineriaceae</taxon>
        <taxon>Ignatzschineria</taxon>
    </lineage>
</organism>
<evidence type="ECO:0000256" key="2">
    <source>
        <dbReference type="ARBA" id="ARBA00007894"/>
    </source>
</evidence>
<evidence type="ECO:0000256" key="3">
    <source>
        <dbReference type="ARBA" id="ARBA00011245"/>
    </source>
</evidence>